<feature type="domain" description="DUF4132" evidence="1">
    <location>
        <begin position="838"/>
        <end position="1021"/>
    </location>
</feature>
<evidence type="ECO:0000259" key="1">
    <source>
        <dbReference type="Pfam" id="PF13569"/>
    </source>
</evidence>
<protein>
    <submittedName>
        <fullName evidence="2">DUF4132 domain-containing protein</fullName>
    </submittedName>
</protein>
<dbReference type="InterPro" id="IPR025406">
    <property type="entry name" value="DUF4132"/>
</dbReference>
<keyword evidence="3" id="KW-1185">Reference proteome</keyword>
<dbReference type="RefSeq" id="WP_380115293.1">
    <property type="nucleotide sequence ID" value="NZ_JBHSIU010000014.1"/>
</dbReference>
<evidence type="ECO:0000313" key="2">
    <source>
        <dbReference type="EMBL" id="MFC4999004.1"/>
    </source>
</evidence>
<evidence type="ECO:0000313" key="3">
    <source>
        <dbReference type="Proteomes" id="UP001595912"/>
    </source>
</evidence>
<accession>A0ABV9VTJ9</accession>
<gene>
    <name evidence="2" type="ORF">ACFPIJ_14300</name>
</gene>
<dbReference type="EMBL" id="JBHSIU010000014">
    <property type="protein sequence ID" value="MFC4999004.1"/>
    <property type="molecule type" value="Genomic_DNA"/>
</dbReference>
<proteinExistence type="predicted"/>
<dbReference type="Proteomes" id="UP001595912">
    <property type="component" value="Unassembled WGS sequence"/>
</dbReference>
<reference evidence="3" key="1">
    <citation type="journal article" date="2019" name="Int. J. Syst. Evol. Microbiol.">
        <title>The Global Catalogue of Microorganisms (GCM) 10K type strain sequencing project: providing services to taxonomists for standard genome sequencing and annotation.</title>
        <authorList>
            <consortium name="The Broad Institute Genomics Platform"/>
            <consortium name="The Broad Institute Genome Sequencing Center for Infectious Disease"/>
            <person name="Wu L."/>
            <person name="Ma J."/>
        </authorList>
    </citation>
    <scope>NUCLEOTIDE SEQUENCE [LARGE SCALE GENOMIC DNA]</scope>
    <source>
        <strain evidence="3">CGMCC 4.7152</strain>
    </source>
</reference>
<dbReference type="Pfam" id="PF13569">
    <property type="entry name" value="DUF4132"/>
    <property type="match status" value="1"/>
</dbReference>
<organism evidence="2 3">
    <name type="scientific">Dactylosporangium cerinum</name>
    <dbReference type="NCBI Taxonomy" id="1434730"/>
    <lineage>
        <taxon>Bacteria</taxon>
        <taxon>Bacillati</taxon>
        <taxon>Actinomycetota</taxon>
        <taxon>Actinomycetes</taxon>
        <taxon>Micromonosporales</taxon>
        <taxon>Micromonosporaceae</taxon>
        <taxon>Dactylosporangium</taxon>
    </lineage>
</organism>
<comment type="caution">
    <text evidence="2">The sequence shown here is derived from an EMBL/GenBank/DDBJ whole genome shotgun (WGS) entry which is preliminary data.</text>
</comment>
<name>A0ABV9VTJ9_9ACTN</name>
<sequence length="1107" mass="118900">MSAEDALVIPAAWSAAAYPRRGAVPVGYTPRPTAVTETAHVLGLHRDAILADLRRQGVPDDLADAGRAWLTGDPGRTPLGAAVVAGLLFVRLSWRETGWAGSIADGWITEHGVDFAARAYLELAGLDLGRYFTGHPATAPRRRGPSAVPDSSRSDGTTLVRAAIAGAPEQEYADVVRVLEEFRGGVAHQRFTATFLDPTRPGWVEEDIAALATVPWHGTAANNLLTCVTTAEQVDALVAAAGELDRFGHDAIVYSLVHGAGSAALGPLLAWLDHEYADADVRRTLLPIIAALPTDAAFTALLERIDQQYVPATVVETAGRFPARAVRLLAVHAGRRVVAELLRPHVARHRKLAETVLPELPADAARRITTVIEAIDAVREAPLDALPPVLVNPPWTGPRKASPQVVIDGLTCTDGPSSVWAPGERDAWRGGSTHLAQFWRRAVDVDSGAAWIRRGNAAPVSAVHFFLEAPEPVAAPLLAEWRTDRLGDNAADWLRLLVARFDAAAYPVVLAVAREAPAEAAKAMLPVAGPDLALLVADWFHRVKPLRARARAWLLRHPAAAARALAPAALGKAGPTRRVAGLALAAIGRAGHRDAAVTAVADAHGWPAADAVAALLDADPLTVPVARMPSLPDWADPTVLAPVRLRDGSAALPATAVRHLLLMLAISKPDEPYAGIDLVREVCDPADLAEFGWSLFQQWLILDGPSKGAWAFDALSLIGDDETVRRLSPLIRTWPTQNLRARAVTGVDVLARLGSDLALMHLHGIADKVKNRSVRERAAERLADAATTRGLSPEQLADRLVPDLGLRADGGLVLDYGPRRFVVGFDDQLRPTVADEDGKRLKSLPKPGARDDATLGPAAYQRFSALKKDVRTIAADQIRRLERAMVRRRRWTAEELRELFVAHPLVWHLARRLVWAGYADDGTAHTAFRIAEDRTLATVDDDPATLDPSATVGIAHPLDLGADLARWSVVFADYEILQPFPQLGREIHALTPAERTSVTLTRFDGLAGPSGRFMSLDRHGWRLGPPLDGGGQCWVERDLAGGHLVIAELHPGIAIGDPSLTPQQTIRDVHIVAAGDDPQSTDHHIPFAVLDPITASEVLRDLHLATA</sequence>